<dbReference type="EMBL" id="JACHFZ010000005">
    <property type="protein sequence ID" value="MBB5292819.1"/>
    <property type="molecule type" value="Genomic_DNA"/>
</dbReference>
<comment type="caution">
    <text evidence="4">The sequence shown here is derived from an EMBL/GenBank/DDBJ whole genome shotgun (WGS) entry which is preliminary data.</text>
</comment>
<dbReference type="SMART" id="SM00448">
    <property type="entry name" value="REC"/>
    <property type="match status" value="1"/>
</dbReference>
<proteinExistence type="predicted"/>
<dbReference type="GO" id="GO:0003677">
    <property type="term" value="F:DNA binding"/>
    <property type="evidence" value="ECO:0007669"/>
    <property type="project" value="UniProtKB-KW"/>
</dbReference>
<accession>A0A7W8HZJ5</accession>
<dbReference type="Gene3D" id="3.40.50.2300">
    <property type="match status" value="1"/>
</dbReference>
<dbReference type="SUPFAM" id="SSF52172">
    <property type="entry name" value="CheY-like"/>
    <property type="match status" value="1"/>
</dbReference>
<feature type="modified residue" description="4-aspartylphosphate" evidence="2">
    <location>
        <position position="53"/>
    </location>
</feature>
<dbReference type="Proteomes" id="UP000566663">
    <property type="component" value="Unassembled WGS sequence"/>
</dbReference>
<keyword evidence="1 2" id="KW-0597">Phosphoprotein</keyword>
<dbReference type="RefSeq" id="WP_183255640.1">
    <property type="nucleotide sequence ID" value="NZ_BAAAFF010000001.1"/>
</dbReference>
<dbReference type="CDD" id="cd17546">
    <property type="entry name" value="REC_hyHK_CKI1_RcsC-like"/>
    <property type="match status" value="1"/>
</dbReference>
<evidence type="ECO:0000313" key="5">
    <source>
        <dbReference type="Proteomes" id="UP000566663"/>
    </source>
</evidence>
<name>A0A7W8HZJ5_9CAUL</name>
<sequence length="138" mass="14933">MSGRVLIVEDDPFMGALAETLVRSTGRTARLVPTGAEALAQLAEFPPDLILLDLGLPDLSGLEVLRLLRAAKGWGSVRILVLTASHRTEDIIAAKKAGASGYICKPVQPDTLSEMICDLLEQPNLTWIDDYTRAHRLG</sequence>
<dbReference type="InterPro" id="IPR011006">
    <property type="entry name" value="CheY-like_superfamily"/>
</dbReference>
<evidence type="ECO:0000256" key="1">
    <source>
        <dbReference type="ARBA" id="ARBA00022553"/>
    </source>
</evidence>
<evidence type="ECO:0000313" key="4">
    <source>
        <dbReference type="EMBL" id="MBB5292819.1"/>
    </source>
</evidence>
<protein>
    <submittedName>
        <fullName evidence="4">DNA-binding response OmpR family regulator</fullName>
    </submittedName>
</protein>
<dbReference type="PANTHER" id="PTHR44591:SF3">
    <property type="entry name" value="RESPONSE REGULATORY DOMAIN-CONTAINING PROTEIN"/>
    <property type="match status" value="1"/>
</dbReference>
<organism evidence="4 5">
    <name type="scientific">Brevundimonas basaltis</name>
    <dbReference type="NCBI Taxonomy" id="472166"/>
    <lineage>
        <taxon>Bacteria</taxon>
        <taxon>Pseudomonadati</taxon>
        <taxon>Pseudomonadota</taxon>
        <taxon>Alphaproteobacteria</taxon>
        <taxon>Caulobacterales</taxon>
        <taxon>Caulobacteraceae</taxon>
        <taxon>Brevundimonas</taxon>
    </lineage>
</organism>
<dbReference type="PANTHER" id="PTHR44591">
    <property type="entry name" value="STRESS RESPONSE REGULATOR PROTEIN 1"/>
    <property type="match status" value="1"/>
</dbReference>
<dbReference type="GO" id="GO:0000160">
    <property type="term" value="P:phosphorelay signal transduction system"/>
    <property type="evidence" value="ECO:0007669"/>
    <property type="project" value="InterPro"/>
</dbReference>
<keyword evidence="5" id="KW-1185">Reference proteome</keyword>
<dbReference type="Pfam" id="PF00072">
    <property type="entry name" value="Response_reg"/>
    <property type="match status" value="1"/>
</dbReference>
<keyword evidence="4" id="KW-0238">DNA-binding</keyword>
<dbReference type="InterPro" id="IPR001789">
    <property type="entry name" value="Sig_transdc_resp-reg_receiver"/>
</dbReference>
<reference evidence="4 5" key="1">
    <citation type="submission" date="2020-08" db="EMBL/GenBank/DDBJ databases">
        <title>Genomic Encyclopedia of Type Strains, Phase IV (KMG-IV): sequencing the most valuable type-strain genomes for metagenomic binning, comparative biology and taxonomic classification.</title>
        <authorList>
            <person name="Goeker M."/>
        </authorList>
    </citation>
    <scope>NUCLEOTIDE SEQUENCE [LARGE SCALE GENOMIC DNA]</scope>
    <source>
        <strain evidence="4 5">DSM 25335</strain>
    </source>
</reference>
<dbReference type="InterPro" id="IPR050595">
    <property type="entry name" value="Bact_response_regulator"/>
</dbReference>
<evidence type="ECO:0000259" key="3">
    <source>
        <dbReference type="PROSITE" id="PS50110"/>
    </source>
</evidence>
<dbReference type="AlphaFoldDB" id="A0A7W8HZJ5"/>
<dbReference type="PROSITE" id="PS50110">
    <property type="entry name" value="RESPONSE_REGULATORY"/>
    <property type="match status" value="1"/>
</dbReference>
<feature type="domain" description="Response regulatory" evidence="3">
    <location>
        <begin position="4"/>
        <end position="120"/>
    </location>
</feature>
<evidence type="ECO:0000256" key="2">
    <source>
        <dbReference type="PROSITE-ProRule" id="PRU00169"/>
    </source>
</evidence>
<gene>
    <name evidence="4" type="ORF">HNQ67_002356</name>
</gene>